<dbReference type="GO" id="GO:0005886">
    <property type="term" value="C:plasma membrane"/>
    <property type="evidence" value="ECO:0007669"/>
    <property type="project" value="UniProtKB-SubCell"/>
</dbReference>
<feature type="compositionally biased region" description="Basic residues" evidence="16">
    <location>
        <begin position="1"/>
        <end position="11"/>
    </location>
</feature>
<evidence type="ECO:0000256" key="6">
    <source>
        <dbReference type="ARBA" id="ARBA00022741"/>
    </source>
</evidence>
<dbReference type="InterPro" id="IPR025199">
    <property type="entry name" value="FtsK_4TM"/>
</dbReference>
<feature type="transmembrane region" description="Helical" evidence="17">
    <location>
        <begin position="28"/>
        <end position="46"/>
    </location>
</feature>
<evidence type="ECO:0000256" key="7">
    <source>
        <dbReference type="ARBA" id="ARBA00022829"/>
    </source>
</evidence>
<keyword evidence="12" id="KW-0131">Cell cycle</keyword>
<dbReference type="SMART" id="SM00843">
    <property type="entry name" value="Ftsk_gamma"/>
    <property type="match status" value="1"/>
</dbReference>
<feature type="domain" description="FtsK" evidence="18">
    <location>
        <begin position="375"/>
        <end position="562"/>
    </location>
</feature>
<evidence type="ECO:0000256" key="9">
    <source>
        <dbReference type="ARBA" id="ARBA00022989"/>
    </source>
</evidence>
<feature type="compositionally biased region" description="Acidic residues" evidence="16">
    <location>
        <begin position="223"/>
        <end position="232"/>
    </location>
</feature>
<sequence>MAKKKHRKRSSSYRAPRGKSMSDSTRQGIIAIVVAAVGVIALLSFFELAGTVGDAIDNWIAKLFGWDRWLFALLLLVISWGFLVPSKNVLRTMSVIGLVLFFLSFNGILNLFMADINSFNTSDLMQTGGYAGLLVSYILVGWTGFWGTLVIAFTLLSIAIMLIFNVSIQSVLAAHTHFSDLGRFLHRESVGGDDDISQDTESDSAEETEEEEKEMPRKRILPDEEDRDELENESVMTSSQRRKMEIPLSLLNEKGTEAKAGDIERSEEIIHRTLQNFGIDVEMAGVKVGPAVTQYSLRPSEGIKLSRIVALQDDLALALAAHPIRIEAPIPGRSLVGIEVPNQKIGMVTLRELLTSKEFKNRKTDFTAPLGKDVSGEVQMVSVDKAPHMLVAGATGSGKSVCLNGIILSLLYQNGPDDLKFIMVDPKRVELGVYKGIPHLLVPPITKVEEAINALKWAVREMERRLDHLAKSGARNIDAYNAKSKERMPKIIIIIDELADLMSQNKRDVEAVIVRIAQMARAVGIHLVLATQRPSVDVITGLIKANIPTRLAFAVASQVDSKTILDQGGAEKLLGRGDMLMTSPQISKPRRQQGALITDKEIEAVIGFLKQQGKPDYNYNVTEDMRTGGTAFNSEDSDDLLEEAIQVVIVSGKASTSFLQRRLKVGYSRAARMIDIMEEMGVVSAADGARAREVLIDEWPAGRKGLGVSQAKPGPASSESRVSSEEDDYENLEHIDDDETDEDVEDVDDFDDDELELEIEEDDEEEYDDEEESEEDEVEDDEEYEDDEKL</sequence>
<protein>
    <submittedName>
        <fullName evidence="19">Cell division protein FtsK</fullName>
    </submittedName>
</protein>
<evidence type="ECO:0000256" key="15">
    <source>
        <dbReference type="SAM" id="Coils"/>
    </source>
</evidence>
<organism evidence="19 20">
    <name type="scientific">Candidatus Uhrbacteria bacterium CG_4_9_14_0_2_um_filter_41_50</name>
    <dbReference type="NCBI Taxonomy" id="1975031"/>
    <lineage>
        <taxon>Bacteria</taxon>
        <taxon>Candidatus Uhriibacteriota</taxon>
    </lineage>
</organism>
<dbReference type="InterPro" id="IPR041027">
    <property type="entry name" value="FtsK_alpha"/>
</dbReference>
<evidence type="ECO:0000256" key="8">
    <source>
        <dbReference type="ARBA" id="ARBA00022840"/>
    </source>
</evidence>
<feature type="binding site" evidence="14">
    <location>
        <begin position="393"/>
        <end position="400"/>
    </location>
    <ligand>
        <name>ATP</name>
        <dbReference type="ChEBI" id="CHEBI:30616"/>
    </ligand>
</feature>
<dbReference type="InterPro" id="IPR003593">
    <property type="entry name" value="AAA+_ATPase"/>
</dbReference>
<dbReference type="GO" id="GO:0051301">
    <property type="term" value="P:cell division"/>
    <property type="evidence" value="ECO:0007669"/>
    <property type="project" value="UniProtKB-KW"/>
</dbReference>
<feature type="transmembrane region" description="Helical" evidence="17">
    <location>
        <begin position="95"/>
        <end position="114"/>
    </location>
</feature>
<keyword evidence="9 17" id="KW-1133">Transmembrane helix</keyword>
<feature type="region of interest" description="Disordered" evidence="16">
    <location>
        <begin position="704"/>
        <end position="790"/>
    </location>
</feature>
<comment type="caution">
    <text evidence="19">The sequence shown here is derived from an EMBL/GenBank/DDBJ whole genome shotgun (WGS) entry which is preliminary data.</text>
</comment>
<dbReference type="InterPro" id="IPR036388">
    <property type="entry name" value="WH-like_DNA-bd_sf"/>
</dbReference>
<dbReference type="InterPro" id="IPR027417">
    <property type="entry name" value="P-loop_NTPase"/>
</dbReference>
<keyword evidence="7" id="KW-0159">Chromosome partition</keyword>
<feature type="compositionally biased region" description="Acidic residues" evidence="16">
    <location>
        <begin position="192"/>
        <end position="213"/>
    </location>
</feature>
<dbReference type="PROSITE" id="PS50901">
    <property type="entry name" value="FTSK"/>
    <property type="match status" value="1"/>
</dbReference>
<dbReference type="Gene3D" id="3.40.50.300">
    <property type="entry name" value="P-loop containing nucleotide triphosphate hydrolases"/>
    <property type="match status" value="1"/>
</dbReference>
<comment type="subcellular location">
    <subcellularLocation>
        <location evidence="1">Cell membrane</location>
        <topology evidence="1">Multi-pass membrane protein</topology>
    </subcellularLocation>
</comment>
<dbReference type="Pfam" id="PF13491">
    <property type="entry name" value="FtsK_4TM"/>
    <property type="match status" value="1"/>
</dbReference>
<keyword evidence="4 19" id="KW-0132">Cell division</keyword>
<evidence type="ECO:0000256" key="13">
    <source>
        <dbReference type="ARBA" id="ARBA00025923"/>
    </source>
</evidence>
<evidence type="ECO:0000256" key="12">
    <source>
        <dbReference type="ARBA" id="ARBA00023306"/>
    </source>
</evidence>
<evidence type="ECO:0000256" key="1">
    <source>
        <dbReference type="ARBA" id="ARBA00004651"/>
    </source>
</evidence>
<keyword evidence="6 14" id="KW-0547">Nucleotide-binding</keyword>
<keyword evidence="5 17" id="KW-0812">Transmembrane</keyword>
<dbReference type="Gene3D" id="1.10.10.10">
    <property type="entry name" value="Winged helix-like DNA-binding domain superfamily/Winged helix DNA-binding domain"/>
    <property type="match status" value="1"/>
</dbReference>
<keyword evidence="8 14" id="KW-0067">ATP-binding</keyword>
<dbReference type="Pfam" id="PF17854">
    <property type="entry name" value="FtsK_alpha"/>
    <property type="match status" value="1"/>
</dbReference>
<gene>
    <name evidence="19" type="ORF">CO057_03635</name>
</gene>
<dbReference type="SUPFAM" id="SSF46785">
    <property type="entry name" value="Winged helix' DNA-binding domain"/>
    <property type="match status" value="1"/>
</dbReference>
<reference evidence="20" key="1">
    <citation type="submission" date="2017-09" db="EMBL/GenBank/DDBJ databases">
        <title>Depth-based differentiation of microbial function through sediment-hosted aquifers and enrichment of novel symbionts in the deep terrestrial subsurface.</title>
        <authorList>
            <person name="Probst A.J."/>
            <person name="Ladd B."/>
            <person name="Jarett J.K."/>
            <person name="Geller-Mcgrath D.E."/>
            <person name="Sieber C.M.K."/>
            <person name="Emerson J.B."/>
            <person name="Anantharaman K."/>
            <person name="Thomas B.C."/>
            <person name="Malmstrom R."/>
            <person name="Stieglmeier M."/>
            <person name="Klingl A."/>
            <person name="Woyke T."/>
            <person name="Ryan C.M."/>
            <person name="Banfield J.F."/>
        </authorList>
    </citation>
    <scope>NUCLEOTIDE SEQUENCE [LARGE SCALE GENOMIC DNA]</scope>
</reference>
<keyword evidence="3" id="KW-1003">Cell membrane</keyword>
<accession>A0A2M8ENG6</accession>
<keyword evidence="10" id="KW-0238">DNA-binding</keyword>
<keyword evidence="11 17" id="KW-0472">Membrane</keyword>
<dbReference type="AlphaFoldDB" id="A0A2M8ENG6"/>
<feature type="transmembrane region" description="Helical" evidence="17">
    <location>
        <begin position="134"/>
        <end position="164"/>
    </location>
</feature>
<dbReference type="InterPro" id="IPR002543">
    <property type="entry name" value="FtsK_dom"/>
</dbReference>
<dbReference type="GO" id="GO:0007059">
    <property type="term" value="P:chromosome segregation"/>
    <property type="evidence" value="ECO:0007669"/>
    <property type="project" value="UniProtKB-KW"/>
</dbReference>
<dbReference type="Pfam" id="PF01580">
    <property type="entry name" value="FtsK_SpoIIIE"/>
    <property type="match status" value="1"/>
</dbReference>
<name>A0A2M8ENG6_9BACT</name>
<evidence type="ECO:0000256" key="5">
    <source>
        <dbReference type="ARBA" id="ARBA00022692"/>
    </source>
</evidence>
<dbReference type="Gene3D" id="3.30.980.40">
    <property type="match status" value="1"/>
</dbReference>
<dbReference type="Proteomes" id="UP000230251">
    <property type="component" value="Unassembled WGS sequence"/>
</dbReference>
<feature type="region of interest" description="Disordered" evidence="16">
    <location>
        <begin position="1"/>
        <end position="22"/>
    </location>
</feature>
<comment type="subunit">
    <text evidence="13">Homohexamer. Forms a ring that surrounds DNA.</text>
</comment>
<dbReference type="SMART" id="SM00382">
    <property type="entry name" value="AAA"/>
    <property type="match status" value="1"/>
</dbReference>
<evidence type="ECO:0000256" key="10">
    <source>
        <dbReference type="ARBA" id="ARBA00023125"/>
    </source>
</evidence>
<dbReference type="GO" id="GO:0005524">
    <property type="term" value="F:ATP binding"/>
    <property type="evidence" value="ECO:0007669"/>
    <property type="project" value="UniProtKB-UniRule"/>
</dbReference>
<dbReference type="InterPro" id="IPR018541">
    <property type="entry name" value="Ftsk_gamma"/>
</dbReference>
<dbReference type="GO" id="GO:0003677">
    <property type="term" value="F:DNA binding"/>
    <property type="evidence" value="ECO:0007669"/>
    <property type="project" value="UniProtKB-KW"/>
</dbReference>
<evidence type="ECO:0000256" key="14">
    <source>
        <dbReference type="PROSITE-ProRule" id="PRU00289"/>
    </source>
</evidence>
<evidence type="ECO:0000259" key="18">
    <source>
        <dbReference type="PROSITE" id="PS50901"/>
    </source>
</evidence>
<dbReference type="InterPro" id="IPR036390">
    <property type="entry name" value="WH_DNA-bd_sf"/>
</dbReference>
<proteinExistence type="inferred from homology"/>
<comment type="similarity">
    <text evidence="2">Belongs to the FtsK/SpoIIIE/SftA family.</text>
</comment>
<evidence type="ECO:0000313" key="19">
    <source>
        <dbReference type="EMBL" id="PJC24284.1"/>
    </source>
</evidence>
<dbReference type="CDD" id="cd01127">
    <property type="entry name" value="TrwB_TraG_TraD_VirD4"/>
    <property type="match status" value="1"/>
</dbReference>
<evidence type="ECO:0000256" key="3">
    <source>
        <dbReference type="ARBA" id="ARBA00022475"/>
    </source>
</evidence>
<evidence type="ECO:0000256" key="17">
    <source>
        <dbReference type="SAM" id="Phobius"/>
    </source>
</evidence>
<dbReference type="EMBL" id="PFSI01000052">
    <property type="protein sequence ID" value="PJC24284.1"/>
    <property type="molecule type" value="Genomic_DNA"/>
</dbReference>
<dbReference type="SUPFAM" id="SSF52540">
    <property type="entry name" value="P-loop containing nucleoside triphosphate hydrolases"/>
    <property type="match status" value="1"/>
</dbReference>
<evidence type="ECO:0000256" key="11">
    <source>
        <dbReference type="ARBA" id="ARBA00023136"/>
    </source>
</evidence>
<dbReference type="PANTHER" id="PTHR22683:SF41">
    <property type="entry name" value="DNA TRANSLOCASE FTSK"/>
    <property type="match status" value="1"/>
</dbReference>
<evidence type="ECO:0000313" key="20">
    <source>
        <dbReference type="Proteomes" id="UP000230251"/>
    </source>
</evidence>
<feature type="region of interest" description="Disordered" evidence="16">
    <location>
        <begin position="192"/>
        <end position="241"/>
    </location>
</feature>
<feature type="transmembrane region" description="Helical" evidence="17">
    <location>
        <begin position="66"/>
        <end position="83"/>
    </location>
</feature>
<feature type="coiled-coil region" evidence="15">
    <location>
        <begin position="445"/>
        <end position="472"/>
    </location>
</feature>
<evidence type="ECO:0000256" key="4">
    <source>
        <dbReference type="ARBA" id="ARBA00022618"/>
    </source>
</evidence>
<keyword evidence="15" id="KW-0175">Coiled coil</keyword>
<dbReference type="Pfam" id="PF09397">
    <property type="entry name" value="FtsK_gamma"/>
    <property type="match status" value="1"/>
</dbReference>
<dbReference type="InterPro" id="IPR050206">
    <property type="entry name" value="FtsK/SpoIIIE/SftA"/>
</dbReference>
<evidence type="ECO:0000256" key="2">
    <source>
        <dbReference type="ARBA" id="ARBA00006474"/>
    </source>
</evidence>
<feature type="compositionally biased region" description="Acidic residues" evidence="16">
    <location>
        <begin position="725"/>
        <end position="790"/>
    </location>
</feature>
<evidence type="ECO:0000256" key="16">
    <source>
        <dbReference type="SAM" id="MobiDB-lite"/>
    </source>
</evidence>
<dbReference type="PANTHER" id="PTHR22683">
    <property type="entry name" value="SPORULATION PROTEIN RELATED"/>
    <property type="match status" value="1"/>
</dbReference>